<evidence type="ECO:0000256" key="1">
    <source>
        <dbReference type="SAM" id="Phobius"/>
    </source>
</evidence>
<accession>A0A4U0MS67</accession>
<keyword evidence="1" id="KW-0472">Membrane</keyword>
<comment type="caution">
    <text evidence="2">The sequence shown here is derived from an EMBL/GenBank/DDBJ whole genome shotgun (WGS) entry which is preliminary data.</text>
</comment>
<dbReference type="PANTHER" id="PTHR12631:SF10">
    <property type="entry name" value="BETA-XYLOSIDASE-LIKE PROTEIN-RELATED"/>
    <property type="match status" value="1"/>
</dbReference>
<dbReference type="EMBL" id="SUMB01000014">
    <property type="protein sequence ID" value="TJZ43476.1"/>
    <property type="molecule type" value="Genomic_DNA"/>
</dbReference>
<keyword evidence="3" id="KW-1185">Reference proteome</keyword>
<evidence type="ECO:0000313" key="2">
    <source>
        <dbReference type="EMBL" id="TJZ43476.1"/>
    </source>
</evidence>
<dbReference type="AlphaFoldDB" id="A0A4U0MS67"/>
<evidence type="ECO:0000313" key="3">
    <source>
        <dbReference type="Proteomes" id="UP000308697"/>
    </source>
</evidence>
<reference evidence="2 3" key="1">
    <citation type="submission" date="2019-04" db="EMBL/GenBank/DDBJ databases">
        <title>Streptomyces piniterrae sp. nov., a heliquinomycin-producing actinomycete isolated from rhizosphere soil of Pinus yunnanensis.</title>
        <authorList>
            <person name="Zhuang X."/>
            <person name="Zhao J."/>
        </authorList>
    </citation>
    <scope>NUCLEOTIDE SEQUENCE [LARGE SCALE GENOMIC DNA]</scope>
    <source>
        <strain evidence="3">jys28</strain>
    </source>
</reference>
<dbReference type="OrthoDB" id="3500494at2"/>
<dbReference type="Proteomes" id="UP000308697">
    <property type="component" value="Unassembled WGS sequence"/>
</dbReference>
<dbReference type="InterPro" id="IPR017853">
    <property type="entry name" value="GH"/>
</dbReference>
<keyword evidence="1" id="KW-0812">Transmembrane</keyword>
<dbReference type="PANTHER" id="PTHR12631">
    <property type="entry name" value="ALPHA-L-IDURONIDASE"/>
    <property type="match status" value="1"/>
</dbReference>
<feature type="transmembrane region" description="Helical" evidence="1">
    <location>
        <begin position="20"/>
        <end position="40"/>
    </location>
</feature>
<keyword evidence="1" id="KW-1133">Transmembrane helix</keyword>
<dbReference type="Gene3D" id="3.20.20.80">
    <property type="entry name" value="Glycosidases"/>
    <property type="match status" value="1"/>
</dbReference>
<dbReference type="GO" id="GO:0004553">
    <property type="term" value="F:hydrolase activity, hydrolyzing O-glycosyl compounds"/>
    <property type="evidence" value="ECO:0007669"/>
    <property type="project" value="TreeGrafter"/>
</dbReference>
<name>A0A4U0MS67_9ACTN</name>
<dbReference type="InterPro" id="IPR051923">
    <property type="entry name" value="Glycosyl_Hydrolase_39"/>
</dbReference>
<sequence length="459" mass="50428">MRRLGGERQRRGRARAARVVAVVAGIGLAVLGTLLVRYGIPSDAKAPRGAGAAGTDVGWGFTHTQFSADRGTDRSVERAERLLSAHSMPQNQHIMGWGARNPEPSPGHYDFTDLDRRIGLIRRTGGTPVLTLCCSPDWMKGGAAGHTDWGALEKAPDPAHYADFAALAGKIARRYPDVRHFVVWNEFKGFFDDRRGRWDYEGYTRLYNLVHRELKKANEKNLVGGPYLVMDSEGGSGASGSPLKGAWGNIDRRTLDALVYWDRHKAGADFVVVDGSSYSKDDRHVPGPFAATRKFADVGRWIRRETGLPLWWAEWYVEVADENDDRAGWSERKRTAAQAVALIEMTLGGADGGFYWNPQNEGSGSGDCPGCLWSGTELGGGGRELPMMRLLSRFSRAFPPGTRLRDVEVAGGGRSAVRVLADDRTAMVVNTSGRRSPVTVDGRELALDGYQVRWLRRAS</sequence>
<gene>
    <name evidence="2" type="ORF">FCH28_32240</name>
</gene>
<dbReference type="SUPFAM" id="SSF51445">
    <property type="entry name" value="(Trans)glycosidases"/>
    <property type="match status" value="1"/>
</dbReference>
<protein>
    <submittedName>
        <fullName evidence="2">Xylan 1,4-beta-xylosidase</fullName>
    </submittedName>
</protein>
<organism evidence="2 3">
    <name type="scientific">Streptomyces piniterrae</name>
    <dbReference type="NCBI Taxonomy" id="2571125"/>
    <lineage>
        <taxon>Bacteria</taxon>
        <taxon>Bacillati</taxon>
        <taxon>Actinomycetota</taxon>
        <taxon>Actinomycetes</taxon>
        <taxon>Kitasatosporales</taxon>
        <taxon>Streptomycetaceae</taxon>
        <taxon>Streptomyces</taxon>
    </lineage>
</organism>
<proteinExistence type="predicted"/>